<organism evidence="1">
    <name type="scientific">bioreactor metagenome</name>
    <dbReference type="NCBI Taxonomy" id="1076179"/>
    <lineage>
        <taxon>unclassified sequences</taxon>
        <taxon>metagenomes</taxon>
        <taxon>ecological metagenomes</taxon>
    </lineage>
</organism>
<proteinExistence type="predicted"/>
<reference evidence="1" key="1">
    <citation type="submission" date="2019-08" db="EMBL/GenBank/DDBJ databases">
        <authorList>
            <person name="Kucharzyk K."/>
            <person name="Murdoch R.W."/>
            <person name="Higgins S."/>
            <person name="Loffler F."/>
        </authorList>
    </citation>
    <scope>NUCLEOTIDE SEQUENCE</scope>
</reference>
<accession>A0A644YDS0</accession>
<comment type="caution">
    <text evidence="1">The sequence shown here is derived from an EMBL/GenBank/DDBJ whole genome shotgun (WGS) entry which is preliminary data.</text>
</comment>
<gene>
    <name evidence="1" type="ORF">SDC9_72930</name>
</gene>
<protein>
    <submittedName>
        <fullName evidence="1">Uncharacterized protein</fullName>
    </submittedName>
</protein>
<sequence>MMLKTESSRWARLKVLVAVPLVVVALLAFSQPESVKDQFVSYLERKAAVDYFLSVRRVQKENYLAYLYLDAKGQLFLMSENADTALIQVADVNERMDLVEAFSGLITGKLNENTPAPVDFILGAENDTPMRSVSLVKEAVREVYGRSCGAVSKEKNASPKEVAEKFPLSITFTSLQANDPEGIVQQVQSNPYFYWEQVWKYCKEKGIEPKDIDFRAADNRNLILVLINSVNAVIYTNYGGSEWFKTQEEGMSATSVGVLKKMIVETMEKNSDNPFYISLQHDKASSTDFIITFIREVLPQAYEEALKEVSARKGVSFDELRESKPLLLFYAVPRVFAAPAKVGNDRVSEKGARFQVRTTTRKHDTEEMMFIVENGLVIVDEKMDQSDVTGIQKMLSKEDKQAAKKTYFVLGTGF</sequence>
<dbReference type="EMBL" id="VSSQ01004732">
    <property type="protein sequence ID" value="MPM26429.1"/>
    <property type="molecule type" value="Genomic_DNA"/>
</dbReference>
<name>A0A644YDS0_9ZZZZ</name>
<dbReference type="AlphaFoldDB" id="A0A644YDS0"/>
<evidence type="ECO:0000313" key="1">
    <source>
        <dbReference type="EMBL" id="MPM26429.1"/>
    </source>
</evidence>